<dbReference type="FunFam" id="1.25.40.10:FF:000158">
    <property type="entry name" value="pentatricopeptide repeat-containing protein At2g33680"/>
    <property type="match status" value="1"/>
</dbReference>
<dbReference type="NCBIfam" id="TIGR00756">
    <property type="entry name" value="PPR"/>
    <property type="match status" value="7"/>
</dbReference>
<reference evidence="3 4" key="1">
    <citation type="journal article" date="2020" name="Mol. Biol. Evol.">
        <title>Distinct Expression and Methylation Patterns for Genes with Different Fates following a Single Whole-Genome Duplication in Flowering Plants.</title>
        <authorList>
            <person name="Shi T."/>
            <person name="Rahmani R.S."/>
            <person name="Gugger P.F."/>
            <person name="Wang M."/>
            <person name="Li H."/>
            <person name="Zhang Y."/>
            <person name="Li Z."/>
            <person name="Wang Q."/>
            <person name="Van de Peer Y."/>
            <person name="Marchal K."/>
            <person name="Chen J."/>
        </authorList>
    </citation>
    <scope>NUCLEOTIDE SEQUENCE [LARGE SCALE GENOMIC DNA]</scope>
    <source>
        <tissue evidence="3">Leaf</tissue>
    </source>
</reference>
<gene>
    <name evidence="3" type="ORF">HUJ06_021614</name>
</gene>
<evidence type="ECO:0000313" key="3">
    <source>
        <dbReference type="EMBL" id="DAD20151.1"/>
    </source>
</evidence>
<name>A0A822XLS7_NELNU</name>
<dbReference type="PANTHER" id="PTHR24015:SF553">
    <property type="entry name" value="DYW DOMAIN-CONTAINING PROTEIN"/>
    <property type="match status" value="1"/>
</dbReference>
<evidence type="ECO:0000256" key="1">
    <source>
        <dbReference type="ARBA" id="ARBA00022737"/>
    </source>
</evidence>
<dbReference type="InterPro" id="IPR002885">
    <property type="entry name" value="PPR_rpt"/>
</dbReference>
<dbReference type="GO" id="GO:0099402">
    <property type="term" value="P:plant organ development"/>
    <property type="evidence" value="ECO:0007669"/>
    <property type="project" value="UniProtKB-ARBA"/>
</dbReference>
<evidence type="ECO:0000256" key="2">
    <source>
        <dbReference type="PROSITE-ProRule" id="PRU00708"/>
    </source>
</evidence>
<dbReference type="Proteomes" id="UP000607653">
    <property type="component" value="Unassembled WGS sequence"/>
</dbReference>
<dbReference type="InterPro" id="IPR011990">
    <property type="entry name" value="TPR-like_helical_dom_sf"/>
</dbReference>
<evidence type="ECO:0000313" key="4">
    <source>
        <dbReference type="Proteomes" id="UP000607653"/>
    </source>
</evidence>
<comment type="caution">
    <text evidence="3">The sequence shown here is derived from an EMBL/GenBank/DDBJ whole genome shotgun (WGS) entry which is preliminary data.</text>
</comment>
<dbReference type="PROSITE" id="PS51375">
    <property type="entry name" value="PPR"/>
    <property type="match status" value="6"/>
</dbReference>
<dbReference type="PANTHER" id="PTHR24015">
    <property type="entry name" value="OS07G0578800 PROTEIN-RELATED"/>
    <property type="match status" value="1"/>
</dbReference>
<protein>
    <recommendedName>
        <fullName evidence="5">Pentatricopeptide repeat-containing protein</fullName>
    </recommendedName>
</protein>
<feature type="repeat" description="PPR" evidence="2">
    <location>
        <begin position="431"/>
        <end position="465"/>
    </location>
</feature>
<feature type="repeat" description="PPR" evidence="2">
    <location>
        <begin position="534"/>
        <end position="568"/>
    </location>
</feature>
<dbReference type="EMBL" id="DUZY01000001">
    <property type="protein sequence ID" value="DAD20151.1"/>
    <property type="molecule type" value="Genomic_DNA"/>
</dbReference>
<keyword evidence="4" id="KW-1185">Reference proteome</keyword>
<feature type="repeat" description="PPR" evidence="2">
    <location>
        <begin position="123"/>
        <end position="153"/>
    </location>
</feature>
<keyword evidence="1" id="KW-0677">Repeat</keyword>
<feature type="repeat" description="PPR" evidence="2">
    <location>
        <begin position="22"/>
        <end position="56"/>
    </location>
</feature>
<feature type="repeat" description="PPR" evidence="2">
    <location>
        <begin position="330"/>
        <end position="364"/>
    </location>
</feature>
<evidence type="ECO:0008006" key="5">
    <source>
        <dbReference type="Google" id="ProtNLM"/>
    </source>
</evidence>
<dbReference type="GO" id="GO:0003723">
    <property type="term" value="F:RNA binding"/>
    <property type="evidence" value="ECO:0007669"/>
    <property type="project" value="InterPro"/>
</dbReference>
<dbReference type="FunFam" id="1.25.40.10:FF:000381">
    <property type="entry name" value="Pentatricopeptide repeat-containing protein"/>
    <property type="match status" value="1"/>
</dbReference>
<dbReference type="GO" id="GO:0009451">
    <property type="term" value="P:RNA modification"/>
    <property type="evidence" value="ECO:0007669"/>
    <property type="project" value="InterPro"/>
</dbReference>
<dbReference type="Pfam" id="PF01535">
    <property type="entry name" value="PPR"/>
    <property type="match status" value="4"/>
</dbReference>
<feature type="repeat" description="PPR" evidence="2">
    <location>
        <begin position="502"/>
        <end position="532"/>
    </location>
</feature>
<proteinExistence type="predicted"/>
<organism evidence="3 4">
    <name type="scientific">Nelumbo nucifera</name>
    <name type="common">Sacred lotus</name>
    <dbReference type="NCBI Taxonomy" id="4432"/>
    <lineage>
        <taxon>Eukaryota</taxon>
        <taxon>Viridiplantae</taxon>
        <taxon>Streptophyta</taxon>
        <taxon>Embryophyta</taxon>
        <taxon>Tracheophyta</taxon>
        <taxon>Spermatophyta</taxon>
        <taxon>Magnoliopsida</taxon>
        <taxon>Proteales</taxon>
        <taxon>Nelumbonaceae</taxon>
        <taxon>Nelumbo</taxon>
    </lineage>
</organism>
<accession>A0A822XLS7</accession>
<dbReference type="FunFam" id="1.25.40.10:FF:000343">
    <property type="entry name" value="Pentatricopeptide repeat-containing protein At3g58590"/>
    <property type="match status" value="1"/>
</dbReference>
<dbReference type="FunFam" id="1.25.40.10:FF:000073">
    <property type="entry name" value="Pentatricopeptide repeat-containing protein chloroplastic"/>
    <property type="match status" value="2"/>
</dbReference>
<dbReference type="Gene3D" id="1.25.40.10">
    <property type="entry name" value="Tetratricopeptide repeat domain"/>
    <property type="match status" value="5"/>
</dbReference>
<sequence>MYSKLSRIQDAFRVFEEIPIRDYTTYNSLMCGFGSNGFYEEAVVIFDQMLESDFFPNVASISYAIRACGELGSLDRGSLIHDCVIKNGLYSDVPIVNSLISMYIKVGRLDLGRQVFDDTPKKDIISWNSMITGYARSGYWVEAFELYISMRKFENLDPSRVTFLGLALACGQAHNLDLGKTIHGYLIRSGLMSDVRLGTSIVDMYSKCGAVKFARSVFEEDLPEKSLISWNSLLAGYSQNGYNHEAVLLFQQMFVDANLKLDAFTIANVVPAYANSADLQGVRSIHSIIVKNGLELDGDIVLGTAMVDAYGKCSDIEAATSVFNCIQNPSAVTWNVMISGYVLNRHAEQGIPLFLEMLNSNVFPDSITMVMLFQSCGELGSLKQGSMLHGYCLSKGFDSHATVNNAMIDMYIRCGCMKSSQVLFNSMPHKNVVTWNTMLGGYVKRGHSAMALKLFLCMQLENMHKPDLVTMISIIQACTYISGGRGGEMVHGFALKLGLDSDTLVANSLVDAYAKNGLIIEARSLFDQMDRLRDQSSWNVMIAACGVNGKGEETSSLFLQMEEDGFEPNSITFVSLLSSCSHSGMINEGCHYFDLMVSKYGIQPSLEHLTCIIDMFGRAGEQLSRSAPDKCGYHTLLSNLYASGSKWDEAAKVRKIFEDGKLTKKRGWSLAMM</sequence>
<dbReference type="InterPro" id="IPR046960">
    <property type="entry name" value="PPR_At4g14850-like_plant"/>
</dbReference>
<dbReference type="AlphaFoldDB" id="A0A822XLS7"/>
<dbReference type="Pfam" id="PF13041">
    <property type="entry name" value="PPR_2"/>
    <property type="match status" value="5"/>
</dbReference>